<feature type="transmembrane region" description="Helical" evidence="8">
    <location>
        <begin position="136"/>
        <end position="159"/>
    </location>
</feature>
<keyword evidence="5 8" id="KW-0812">Transmembrane</keyword>
<comment type="caution">
    <text evidence="9">The sequence shown here is derived from an EMBL/GenBank/DDBJ whole genome shotgun (WGS) entry which is preliminary data.</text>
</comment>
<dbReference type="GO" id="GO:0005886">
    <property type="term" value="C:plasma membrane"/>
    <property type="evidence" value="ECO:0007669"/>
    <property type="project" value="UniProtKB-SubCell"/>
</dbReference>
<evidence type="ECO:0000313" key="10">
    <source>
        <dbReference type="Proteomes" id="UP000247371"/>
    </source>
</evidence>
<evidence type="ECO:0000256" key="2">
    <source>
        <dbReference type="ARBA" id="ARBA00009142"/>
    </source>
</evidence>
<feature type="transmembrane region" description="Helical" evidence="8">
    <location>
        <begin position="36"/>
        <end position="59"/>
    </location>
</feature>
<reference evidence="9 10" key="1">
    <citation type="submission" date="2017-07" db="EMBL/GenBank/DDBJ databases">
        <title>A draft genome sequence of Komagataeibacter swingsii LMG 22125.</title>
        <authorList>
            <person name="Skraban J."/>
            <person name="Cleenwerck I."/>
            <person name="Vandamme P."/>
            <person name="Trcek J."/>
        </authorList>
    </citation>
    <scope>NUCLEOTIDE SEQUENCE [LARGE SCALE GENOMIC DNA]</scope>
    <source>
        <strain evidence="9 10">LMG 22125</strain>
    </source>
</reference>
<keyword evidence="3" id="KW-0813">Transport</keyword>
<name>A0A2V4S689_9PROT</name>
<dbReference type="EMBL" id="NKUB01000003">
    <property type="protein sequence ID" value="PYD70639.1"/>
    <property type="molecule type" value="Genomic_DNA"/>
</dbReference>
<accession>A0A2V4S689</accession>
<feature type="transmembrane region" description="Helical" evidence="8">
    <location>
        <begin position="71"/>
        <end position="92"/>
    </location>
</feature>
<keyword evidence="7 8" id="KW-0472">Membrane</keyword>
<dbReference type="PANTHER" id="PTHR30269:SF37">
    <property type="entry name" value="MEMBRANE TRANSPORTER PROTEIN"/>
    <property type="match status" value="1"/>
</dbReference>
<keyword evidence="6 8" id="KW-1133">Transmembrane helix</keyword>
<dbReference type="RefSeq" id="WP_146222635.1">
    <property type="nucleotide sequence ID" value="NZ_NKUB01000003.1"/>
</dbReference>
<dbReference type="InterPro" id="IPR052017">
    <property type="entry name" value="TSUP"/>
</dbReference>
<evidence type="ECO:0000256" key="8">
    <source>
        <dbReference type="RuleBase" id="RU363041"/>
    </source>
</evidence>
<keyword evidence="4 8" id="KW-1003">Cell membrane</keyword>
<dbReference type="Pfam" id="PF01925">
    <property type="entry name" value="TauE"/>
    <property type="match status" value="1"/>
</dbReference>
<dbReference type="InterPro" id="IPR002781">
    <property type="entry name" value="TM_pro_TauE-like"/>
</dbReference>
<proteinExistence type="inferred from homology"/>
<dbReference type="Proteomes" id="UP000247371">
    <property type="component" value="Unassembled WGS sequence"/>
</dbReference>
<feature type="transmembrane region" description="Helical" evidence="8">
    <location>
        <begin position="194"/>
        <end position="212"/>
    </location>
</feature>
<feature type="transmembrane region" description="Helical" evidence="8">
    <location>
        <begin position="224"/>
        <end position="245"/>
    </location>
</feature>
<comment type="subcellular location">
    <subcellularLocation>
        <location evidence="1 8">Cell membrane</location>
        <topology evidence="1 8">Multi-pass membrane protein</topology>
    </subcellularLocation>
</comment>
<evidence type="ECO:0000313" key="9">
    <source>
        <dbReference type="EMBL" id="PYD70639.1"/>
    </source>
</evidence>
<dbReference type="AlphaFoldDB" id="A0A2V4S689"/>
<evidence type="ECO:0000256" key="3">
    <source>
        <dbReference type="ARBA" id="ARBA00022448"/>
    </source>
</evidence>
<sequence>MPHEIPYAFSCVFLAAVVRGLSGFGFALLTVISLSFVLPPATIVPAMFVLEVVAGLHLVPSIWRDIHWRSIAVMVGTAIVFTPVGVYCLATVPVAPMRLVLAGLIFITALVLMAGIQMKRMPTLAQTAATGATAGILNGAFGIGGPPIIVFFLGSPLALQAGRASIIATFLAMDMAGLPALFAFGLFGRDSVRLAVISLPALVAGLWLGARLAGRMSEAVARRVVLAVLMGMAMATAAQGLFPAWKGG</sequence>
<evidence type="ECO:0000256" key="5">
    <source>
        <dbReference type="ARBA" id="ARBA00022692"/>
    </source>
</evidence>
<feature type="transmembrane region" description="Helical" evidence="8">
    <location>
        <begin position="6"/>
        <end position="29"/>
    </location>
</feature>
<evidence type="ECO:0000256" key="1">
    <source>
        <dbReference type="ARBA" id="ARBA00004651"/>
    </source>
</evidence>
<evidence type="ECO:0000256" key="6">
    <source>
        <dbReference type="ARBA" id="ARBA00022989"/>
    </source>
</evidence>
<feature type="transmembrane region" description="Helical" evidence="8">
    <location>
        <begin position="166"/>
        <end position="188"/>
    </location>
</feature>
<dbReference type="PANTHER" id="PTHR30269">
    <property type="entry name" value="TRANSMEMBRANE PROTEIN YFCA"/>
    <property type="match status" value="1"/>
</dbReference>
<evidence type="ECO:0000256" key="7">
    <source>
        <dbReference type="ARBA" id="ARBA00023136"/>
    </source>
</evidence>
<feature type="transmembrane region" description="Helical" evidence="8">
    <location>
        <begin position="99"/>
        <end position="116"/>
    </location>
</feature>
<gene>
    <name evidence="9" type="ORF">CFR76_04640</name>
</gene>
<comment type="similarity">
    <text evidence="2 8">Belongs to the 4-toluene sulfonate uptake permease (TSUP) (TC 2.A.102) family.</text>
</comment>
<evidence type="ECO:0000256" key="4">
    <source>
        <dbReference type="ARBA" id="ARBA00022475"/>
    </source>
</evidence>
<keyword evidence="10" id="KW-1185">Reference proteome</keyword>
<protein>
    <recommendedName>
        <fullName evidence="8">Probable membrane transporter protein</fullName>
    </recommendedName>
</protein>
<organism evidence="9 10">
    <name type="scientific">Komagataeibacter swingsii</name>
    <dbReference type="NCBI Taxonomy" id="215220"/>
    <lineage>
        <taxon>Bacteria</taxon>
        <taxon>Pseudomonadati</taxon>
        <taxon>Pseudomonadota</taxon>
        <taxon>Alphaproteobacteria</taxon>
        <taxon>Acetobacterales</taxon>
        <taxon>Acetobacteraceae</taxon>
        <taxon>Komagataeibacter</taxon>
    </lineage>
</organism>